<feature type="transmembrane region" description="Helical" evidence="1">
    <location>
        <begin position="105"/>
        <end position="130"/>
    </location>
</feature>
<keyword evidence="1" id="KW-0472">Membrane</keyword>
<evidence type="ECO:0000313" key="3">
    <source>
        <dbReference type="Proteomes" id="UP000827892"/>
    </source>
</evidence>
<name>A0AAE9CTQ5_CAEBR</name>
<organism evidence="2 3">
    <name type="scientific">Caenorhabditis briggsae</name>
    <dbReference type="NCBI Taxonomy" id="6238"/>
    <lineage>
        <taxon>Eukaryota</taxon>
        <taxon>Metazoa</taxon>
        <taxon>Ecdysozoa</taxon>
        <taxon>Nematoda</taxon>
        <taxon>Chromadorea</taxon>
        <taxon>Rhabditida</taxon>
        <taxon>Rhabditina</taxon>
        <taxon>Rhabditomorpha</taxon>
        <taxon>Rhabditoidea</taxon>
        <taxon>Rhabditidae</taxon>
        <taxon>Peloderinae</taxon>
        <taxon>Caenorhabditis</taxon>
    </lineage>
</organism>
<accession>A0AAE9CTQ5</accession>
<dbReference type="EMBL" id="CP090896">
    <property type="protein sequence ID" value="ULT80629.1"/>
    <property type="molecule type" value="Genomic_DNA"/>
</dbReference>
<evidence type="ECO:0000313" key="2">
    <source>
        <dbReference type="EMBL" id="ULT80629.1"/>
    </source>
</evidence>
<dbReference type="Proteomes" id="UP000827892">
    <property type="component" value="Chromosome X"/>
</dbReference>
<evidence type="ECO:0000256" key="1">
    <source>
        <dbReference type="SAM" id="Phobius"/>
    </source>
</evidence>
<gene>
    <name evidence="2" type="ORF">L3Y34_010884</name>
</gene>
<dbReference type="AlphaFoldDB" id="A0AAE9CTQ5"/>
<sequence length="210" mass="24228">MAAWKYNVLGLHHSGPHSVHCFHCESMCDFCGSLLGDLSPSSIFCNSHNTPYRMVHCVRLDHRCGGQHLFAHHRSLFGRWNFYRGPWDVSGQLRGPFPVIIRSHFAFFSFSFLLFFTPCVVNSTLFHLFISFEARRNSQVEVPAERWRESTHIVKITIRIGFFPCERPRNARVEKGTLVWIEAKKPRRVVEGRKIAMHQLSLGPYSPGNS</sequence>
<protein>
    <submittedName>
        <fullName evidence="2">Uncharacterized protein</fullName>
    </submittedName>
</protein>
<reference evidence="2 3" key="1">
    <citation type="submission" date="2022-05" db="EMBL/GenBank/DDBJ databases">
        <title>Chromosome-level reference genomes for two strains of Caenorhabditis briggsae: an improved platform for comparative genomics.</title>
        <authorList>
            <person name="Stevens L."/>
            <person name="Andersen E.C."/>
        </authorList>
    </citation>
    <scope>NUCLEOTIDE SEQUENCE [LARGE SCALE GENOMIC DNA]</scope>
    <source>
        <strain evidence="2">QX1410_ONT</strain>
        <tissue evidence="2">Whole-organism</tissue>
    </source>
</reference>
<proteinExistence type="predicted"/>
<keyword evidence="1" id="KW-1133">Transmembrane helix</keyword>
<keyword evidence="1" id="KW-0812">Transmembrane</keyword>